<dbReference type="GO" id="GO:0016887">
    <property type="term" value="F:ATP hydrolysis activity"/>
    <property type="evidence" value="ECO:0007669"/>
    <property type="project" value="UniProtKB-UniRule"/>
</dbReference>
<dbReference type="GO" id="GO:0032153">
    <property type="term" value="C:cell division site"/>
    <property type="evidence" value="ECO:0007669"/>
    <property type="project" value="TreeGrafter"/>
</dbReference>
<dbReference type="EMBL" id="JGVK01000027">
    <property type="protein sequence ID" value="KEY91075.1"/>
    <property type="molecule type" value="Genomic_DNA"/>
</dbReference>
<dbReference type="SUPFAM" id="SSF52540">
    <property type="entry name" value="P-loop containing nucleoside triphosphate hydrolases"/>
    <property type="match status" value="1"/>
</dbReference>
<comment type="subunit">
    <text evidence="3">Interacts with FtsZ.</text>
</comment>
<keyword evidence="1 3" id="KW-0547">Nucleotide-binding</keyword>
<comment type="function">
    <text evidence="3">Reduces the stability of FtsZ polymers in the presence of ATP.</text>
</comment>
<keyword evidence="5" id="KW-1185">Reference proteome</keyword>
<proteinExistence type="inferred from homology"/>
<dbReference type="OrthoDB" id="9774491at2"/>
<dbReference type="InterPro" id="IPR027417">
    <property type="entry name" value="P-loop_NTPase"/>
</dbReference>
<keyword evidence="3" id="KW-0132">Cell division</keyword>
<keyword evidence="2 3" id="KW-0067">ATP-binding</keyword>
<dbReference type="AlphaFoldDB" id="A0A084CMP6"/>
<reference evidence="4 5" key="1">
    <citation type="submission" date="2014-03" db="EMBL/GenBank/DDBJ databases">
        <title>Selection and divergence in the genomes of co-occurring obligate luminous symbionts with specific hosts.</title>
        <authorList>
            <person name="Hendry T.A."/>
            <person name="de Wet J.R."/>
            <person name="Dunlap P.V."/>
        </authorList>
    </citation>
    <scope>NUCLEOTIDE SEQUENCE [LARGE SCALE GENOMIC DNA]</scope>
    <source>
        <strain evidence="4 5">Ppalp.1</strain>
    </source>
</reference>
<evidence type="ECO:0000313" key="4">
    <source>
        <dbReference type="EMBL" id="KEY91075.1"/>
    </source>
</evidence>
<dbReference type="GO" id="GO:0005737">
    <property type="term" value="C:cytoplasm"/>
    <property type="evidence" value="ECO:0007669"/>
    <property type="project" value="UniProtKB-SubCell"/>
</dbReference>
<dbReference type="PANTHER" id="PTHR12169:SF6">
    <property type="entry name" value="AFG1-LIKE ATPASE"/>
    <property type="match status" value="1"/>
</dbReference>
<dbReference type="PANTHER" id="PTHR12169">
    <property type="entry name" value="ATPASE N2B"/>
    <property type="match status" value="1"/>
</dbReference>
<dbReference type="NCBIfam" id="NF040713">
    <property type="entry name" value="ZapE"/>
    <property type="match status" value="1"/>
</dbReference>
<name>A0A084CMP6_9GAMM</name>
<comment type="similarity">
    <text evidence="3">Belongs to the AFG1 ATPase family. ZapE subfamily.</text>
</comment>
<dbReference type="InterPro" id="IPR005654">
    <property type="entry name" value="ATPase_AFG1-like"/>
</dbReference>
<dbReference type="RefSeq" id="WP_034414407.1">
    <property type="nucleotide sequence ID" value="NZ_JGVK01000027.1"/>
</dbReference>
<feature type="binding site" evidence="3">
    <location>
        <begin position="71"/>
        <end position="78"/>
    </location>
    <ligand>
        <name>ATP</name>
        <dbReference type="ChEBI" id="CHEBI:30616"/>
    </ligand>
</feature>
<keyword evidence="3" id="KW-0378">Hydrolase</keyword>
<sequence length="367" mass="43342">MTFKEKFQKDLMKLEFQKDIAQQKAINALNDLYLEIVKYWSTSSSFFIQLRKFFTRKTAKPQIPKGVYLWGGVGRGKTYLMDSFYEFLPIQKKIRIHFHRFMSRVHNELNQLKNLSDPLEIVAKKLQEESTIICFDEFFVSDIADAMILATLFQSLFRRGIILVATSNMPPCNLYRNGLNRIRFLPVIDLIKKNCIVMRIDNGVDYRLRELEQAQIYYYPLNAVADEKLLAHYPNKSEKTKERKNRIKINYRNITVIDTLDGILHATFEQLCQTPRNQNDYVEISRNYHTVLLANVKKMNCVSDDATRRFISLVDEFYERNVKLVISAEVKLESLYTQGKLEFEFRRCQSRLIEMQSCVYLSKKHLT</sequence>
<evidence type="ECO:0000256" key="1">
    <source>
        <dbReference type="ARBA" id="ARBA00022741"/>
    </source>
</evidence>
<dbReference type="Pfam" id="PF03969">
    <property type="entry name" value="AFG1_ATPase"/>
    <property type="match status" value="1"/>
</dbReference>
<evidence type="ECO:0000313" key="5">
    <source>
        <dbReference type="Proteomes" id="UP000053784"/>
    </source>
</evidence>
<dbReference type="Gene3D" id="3.40.50.300">
    <property type="entry name" value="P-loop containing nucleotide triphosphate hydrolases"/>
    <property type="match status" value="1"/>
</dbReference>
<dbReference type="GO" id="GO:0051301">
    <property type="term" value="P:cell division"/>
    <property type="evidence" value="ECO:0007669"/>
    <property type="project" value="UniProtKB-UniRule"/>
</dbReference>
<accession>A0A084CMP6</accession>
<keyword evidence="3" id="KW-0131">Cell cycle</keyword>
<evidence type="ECO:0000256" key="3">
    <source>
        <dbReference type="HAMAP-Rule" id="MF_01919"/>
    </source>
</evidence>
<dbReference type="Proteomes" id="UP000053784">
    <property type="component" value="Unassembled WGS sequence"/>
</dbReference>
<keyword evidence="3" id="KW-0963">Cytoplasm</keyword>
<dbReference type="GO" id="GO:0005524">
    <property type="term" value="F:ATP binding"/>
    <property type="evidence" value="ECO:0007669"/>
    <property type="project" value="UniProtKB-UniRule"/>
</dbReference>
<dbReference type="InterPro" id="IPR030870">
    <property type="entry name" value="ZapE"/>
</dbReference>
<comment type="subcellular location">
    <subcellularLocation>
        <location evidence="3">Cytoplasm</location>
    </subcellularLocation>
</comment>
<dbReference type="eggNOG" id="COG1485">
    <property type="taxonomic scope" value="Bacteria"/>
</dbReference>
<dbReference type="STRING" id="1179155.CF67_04064"/>
<protein>
    <recommendedName>
        <fullName evidence="3">Cell division protein ZapE</fullName>
    </recommendedName>
    <alternativeName>
        <fullName evidence="3">Z ring-associated protein ZapE</fullName>
    </alternativeName>
</protein>
<comment type="caution">
    <text evidence="4">The sequence shown here is derived from an EMBL/GenBank/DDBJ whole genome shotgun (WGS) entry which is preliminary data.</text>
</comment>
<gene>
    <name evidence="3" type="primary">zapE</name>
    <name evidence="4" type="ORF">CF67_04064</name>
</gene>
<dbReference type="HAMAP" id="MF_01919">
    <property type="entry name" value="ZapE"/>
    <property type="match status" value="1"/>
</dbReference>
<evidence type="ECO:0000256" key="2">
    <source>
        <dbReference type="ARBA" id="ARBA00022840"/>
    </source>
</evidence>
<organism evidence="4 5">
    <name type="scientific">Candidatus Photodesmus blepharonis</name>
    <dbReference type="NCBI Taxonomy" id="1179155"/>
    <lineage>
        <taxon>Bacteria</taxon>
        <taxon>Pseudomonadati</taxon>
        <taxon>Pseudomonadota</taxon>
        <taxon>Gammaproteobacteria</taxon>
        <taxon>Vibrionales</taxon>
        <taxon>Vibrionaceae</taxon>
        <taxon>Candidatus Photodesmus</taxon>
    </lineage>
</organism>